<feature type="coiled-coil region" evidence="1">
    <location>
        <begin position="358"/>
        <end position="387"/>
    </location>
</feature>
<evidence type="ECO:0000256" key="1">
    <source>
        <dbReference type="SAM" id="Coils"/>
    </source>
</evidence>
<dbReference type="Proteomes" id="UP000023152">
    <property type="component" value="Unassembled WGS sequence"/>
</dbReference>
<proteinExistence type="predicted"/>
<feature type="non-terminal residue" evidence="2">
    <location>
        <position position="388"/>
    </location>
</feature>
<gene>
    <name evidence="2" type="ORF">RFI_09315</name>
</gene>
<evidence type="ECO:0008006" key="4">
    <source>
        <dbReference type="Google" id="ProtNLM"/>
    </source>
</evidence>
<evidence type="ECO:0000313" key="3">
    <source>
        <dbReference type="Proteomes" id="UP000023152"/>
    </source>
</evidence>
<dbReference type="EMBL" id="ASPP01007027">
    <property type="protein sequence ID" value="ETO27818.1"/>
    <property type="molecule type" value="Genomic_DNA"/>
</dbReference>
<dbReference type="Gene3D" id="2.120.10.80">
    <property type="entry name" value="Kelch-type beta propeller"/>
    <property type="match status" value="2"/>
</dbReference>
<protein>
    <recommendedName>
        <fullName evidence="4">Kelch motif family protein</fullName>
    </recommendedName>
</protein>
<name>X6NPF5_RETFI</name>
<keyword evidence="3" id="KW-1185">Reference proteome</keyword>
<dbReference type="OrthoDB" id="432528at2759"/>
<comment type="caution">
    <text evidence="2">The sequence shown here is derived from an EMBL/GenBank/DDBJ whole genome shotgun (WGS) entry which is preliminary data.</text>
</comment>
<reference evidence="2 3" key="1">
    <citation type="journal article" date="2013" name="Curr. Biol.">
        <title>The Genome of the Foraminiferan Reticulomyxa filosa.</title>
        <authorList>
            <person name="Glockner G."/>
            <person name="Hulsmann N."/>
            <person name="Schleicher M."/>
            <person name="Noegel A.A."/>
            <person name="Eichinger L."/>
            <person name="Gallinger C."/>
            <person name="Pawlowski J."/>
            <person name="Sierra R."/>
            <person name="Euteneuer U."/>
            <person name="Pillet L."/>
            <person name="Moustafa A."/>
            <person name="Platzer M."/>
            <person name="Groth M."/>
            <person name="Szafranski K."/>
            <person name="Schliwa M."/>
        </authorList>
    </citation>
    <scope>NUCLEOTIDE SEQUENCE [LARGE SCALE GENOMIC DNA]</scope>
</reference>
<evidence type="ECO:0000313" key="2">
    <source>
        <dbReference type="EMBL" id="ETO27818.1"/>
    </source>
</evidence>
<keyword evidence="1" id="KW-0175">Coiled coil</keyword>
<dbReference type="AlphaFoldDB" id="X6NPF5"/>
<accession>X6NPF5</accession>
<sequence length="388" mass="44922">MGNQTSIKIPHEAKLESSKDIRSPFENVTPLPVPLSNVQCVTHKQEIIICGGSNEKLCYSYNTITNQYKLICSYPENFKVIGQSVVKLMSNNKDTNTITLLSVGGQGAMEEKSTWIMNYVSVWNEKLRKPKNCNKWVPFTDNNDNQISIGRIEDNYFGVRTVIGGSNNNLLFITYLPKNIDVFDLRTFQYIKYGTLPTEYSSIHYHCFVPNVESTMSNKEKNEMILLCQKAGILIKYNEGKNTFQFHKLWVCTTIKSLFFQGWVFVKDVFLFFGGCADKSNGFSDIVYKYSISRNKWVKCEKTWPISLRDCTGVWNEDTMYLHIIGGSDGDRTVTTHIRINLQSWMKEEETEIERLWISEEEEKRDLEENKIELDEMKNEIALEKLKV</sequence>
<dbReference type="InterPro" id="IPR015915">
    <property type="entry name" value="Kelch-typ_b-propeller"/>
</dbReference>
<organism evidence="2 3">
    <name type="scientific">Reticulomyxa filosa</name>
    <dbReference type="NCBI Taxonomy" id="46433"/>
    <lineage>
        <taxon>Eukaryota</taxon>
        <taxon>Sar</taxon>
        <taxon>Rhizaria</taxon>
        <taxon>Retaria</taxon>
        <taxon>Foraminifera</taxon>
        <taxon>Monothalamids</taxon>
        <taxon>Reticulomyxidae</taxon>
        <taxon>Reticulomyxa</taxon>
    </lineage>
</organism>
<dbReference type="SUPFAM" id="SSF117281">
    <property type="entry name" value="Kelch motif"/>
    <property type="match status" value="1"/>
</dbReference>